<keyword evidence="1" id="KW-0472">Membrane</keyword>
<name>A0A1V2H382_9PROT</name>
<keyword evidence="1" id="KW-0812">Transmembrane</keyword>
<evidence type="ECO:0000256" key="1">
    <source>
        <dbReference type="SAM" id="Phobius"/>
    </source>
</evidence>
<proteinExistence type="predicted"/>
<gene>
    <name evidence="2" type="ORF">BKE38_09860</name>
</gene>
<comment type="caution">
    <text evidence="2">The sequence shown here is derived from an EMBL/GenBank/DDBJ whole genome shotgun (WGS) entry which is preliminary data.</text>
</comment>
<sequence>MRDRKTMLLRSASILLWALTLATLFLSATVSPAGRLHALLPSEGPLAAIRPQHLLLGISAVSLLGCFVVGRALRRQGRPRG</sequence>
<evidence type="ECO:0000313" key="2">
    <source>
        <dbReference type="EMBL" id="ONG54800.1"/>
    </source>
</evidence>
<accession>A0A1V2H382</accession>
<dbReference type="Proteomes" id="UP000188879">
    <property type="component" value="Unassembled WGS sequence"/>
</dbReference>
<dbReference type="EMBL" id="MLCO01000079">
    <property type="protein sequence ID" value="ONG54800.1"/>
    <property type="molecule type" value="Genomic_DNA"/>
</dbReference>
<keyword evidence="3" id="KW-1185">Reference proteome</keyword>
<keyword evidence="1" id="KW-1133">Transmembrane helix</keyword>
<reference evidence="2 3" key="1">
    <citation type="submission" date="2016-10" db="EMBL/GenBank/DDBJ databases">
        <title>Draft Genome sequence of Roseomonas sp. strain M3.</title>
        <authorList>
            <person name="Subhash Y."/>
            <person name="Lee S."/>
        </authorList>
    </citation>
    <scope>NUCLEOTIDE SEQUENCE [LARGE SCALE GENOMIC DNA]</scope>
    <source>
        <strain evidence="2 3">M3</strain>
    </source>
</reference>
<organism evidence="2 3">
    <name type="scientific">Teichococcus deserti</name>
    <dbReference type="NCBI Taxonomy" id="1817963"/>
    <lineage>
        <taxon>Bacteria</taxon>
        <taxon>Pseudomonadati</taxon>
        <taxon>Pseudomonadota</taxon>
        <taxon>Alphaproteobacteria</taxon>
        <taxon>Acetobacterales</taxon>
        <taxon>Roseomonadaceae</taxon>
        <taxon>Roseomonas</taxon>
    </lineage>
</organism>
<protein>
    <submittedName>
        <fullName evidence="2">Uncharacterized protein</fullName>
    </submittedName>
</protein>
<dbReference type="AlphaFoldDB" id="A0A1V2H382"/>
<feature type="transmembrane region" description="Helical" evidence="1">
    <location>
        <begin position="54"/>
        <end position="73"/>
    </location>
</feature>
<evidence type="ECO:0000313" key="3">
    <source>
        <dbReference type="Proteomes" id="UP000188879"/>
    </source>
</evidence>